<dbReference type="InterPro" id="IPR042168">
    <property type="entry name" value="Pcp2"/>
</dbReference>
<dbReference type="Proteomes" id="UP000694565">
    <property type="component" value="Unplaced"/>
</dbReference>
<dbReference type="GO" id="GO:0005085">
    <property type="term" value="F:guanyl-nucleotide exchange factor activity"/>
    <property type="evidence" value="ECO:0007669"/>
    <property type="project" value="InterPro"/>
</dbReference>
<evidence type="ECO:0000313" key="3">
    <source>
        <dbReference type="Proteomes" id="UP000694565"/>
    </source>
</evidence>
<accession>A0A8C3G8Q0</accession>
<dbReference type="PANTHER" id="PTHR47503">
    <property type="entry name" value="PURKINJE CELL PROTEIN 2"/>
    <property type="match status" value="1"/>
</dbReference>
<dbReference type="Ensembl" id="ENSCLMT00005044341.1">
    <property type="protein sequence ID" value="ENSCLMP00005042803.1"/>
    <property type="gene ID" value="ENSCLMG00005019929.1"/>
</dbReference>
<proteinExistence type="predicted"/>
<dbReference type="InterPro" id="IPR011990">
    <property type="entry name" value="TPR-like_helical_dom_sf"/>
</dbReference>
<protein>
    <submittedName>
        <fullName evidence="2">Uncharacterized protein</fullName>
    </submittedName>
</protein>
<dbReference type="Gene3D" id="1.25.40.10">
    <property type="entry name" value="Tetratricopeptide repeat domain"/>
    <property type="match status" value="1"/>
</dbReference>
<dbReference type="PANTHER" id="PTHR47503:SF1">
    <property type="entry name" value="PURKINJE CELL PROTEIN 2 HOMOLOG"/>
    <property type="match status" value="1"/>
</dbReference>
<sequence>RYHINRFGEGCKLLVFHGLQSPADQDKFFKMMSHAQGARMDEQRCSLQPSRSTPATPKHNGSALNSGRRLDDQRVALPTLPGITKFPSTGDVFINIYIFFKDTCFYKFI</sequence>
<dbReference type="PROSITE" id="PS50877">
    <property type="entry name" value="GOLOCO"/>
    <property type="match status" value="1"/>
</dbReference>
<evidence type="ECO:0000313" key="2">
    <source>
        <dbReference type="Ensembl" id="ENSCLMP00005042803.1"/>
    </source>
</evidence>
<feature type="compositionally biased region" description="Polar residues" evidence="1">
    <location>
        <begin position="45"/>
        <end position="55"/>
    </location>
</feature>
<dbReference type="InterPro" id="IPR003109">
    <property type="entry name" value="GoLoco_motif"/>
</dbReference>
<feature type="region of interest" description="Disordered" evidence="1">
    <location>
        <begin position="39"/>
        <end position="70"/>
    </location>
</feature>
<keyword evidence="3" id="KW-1185">Reference proteome</keyword>
<dbReference type="GeneTree" id="ENSGT01030000235442"/>
<dbReference type="AlphaFoldDB" id="A0A8C3G8Q0"/>
<dbReference type="SMART" id="SM00390">
    <property type="entry name" value="GoLoco"/>
    <property type="match status" value="2"/>
</dbReference>
<name>A0A8C3G8Q0_CYCLU</name>
<reference evidence="2" key="1">
    <citation type="submission" date="2025-08" db="UniProtKB">
        <authorList>
            <consortium name="Ensembl"/>
        </authorList>
    </citation>
    <scope>IDENTIFICATION</scope>
</reference>
<evidence type="ECO:0000256" key="1">
    <source>
        <dbReference type="SAM" id="MobiDB-lite"/>
    </source>
</evidence>
<dbReference type="Pfam" id="PF02188">
    <property type="entry name" value="GoLoco"/>
    <property type="match status" value="1"/>
</dbReference>
<organism evidence="2 3">
    <name type="scientific">Cyclopterus lumpus</name>
    <name type="common">Lumpsucker</name>
    <dbReference type="NCBI Taxonomy" id="8103"/>
    <lineage>
        <taxon>Eukaryota</taxon>
        <taxon>Metazoa</taxon>
        <taxon>Chordata</taxon>
        <taxon>Craniata</taxon>
        <taxon>Vertebrata</taxon>
        <taxon>Euteleostomi</taxon>
        <taxon>Actinopterygii</taxon>
        <taxon>Neopterygii</taxon>
        <taxon>Teleostei</taxon>
        <taxon>Neoteleostei</taxon>
        <taxon>Acanthomorphata</taxon>
        <taxon>Eupercaria</taxon>
        <taxon>Perciformes</taxon>
        <taxon>Cottioidei</taxon>
        <taxon>Cottales</taxon>
        <taxon>Cyclopteridae</taxon>
        <taxon>Cyclopterus</taxon>
    </lineage>
</organism>
<reference evidence="2" key="2">
    <citation type="submission" date="2025-09" db="UniProtKB">
        <authorList>
            <consortium name="Ensembl"/>
        </authorList>
    </citation>
    <scope>IDENTIFICATION</scope>
</reference>